<proteinExistence type="inferred from homology"/>
<evidence type="ECO:0000256" key="12">
    <source>
        <dbReference type="ARBA" id="ARBA00048670"/>
    </source>
</evidence>
<keyword evidence="9 13" id="KW-0460">Magnesium</keyword>
<dbReference type="GO" id="GO:0009097">
    <property type="term" value="P:isoleucine biosynthetic process"/>
    <property type="evidence" value="ECO:0007669"/>
    <property type="project" value="UniProtKB-UniPathway"/>
</dbReference>
<dbReference type="InterPro" id="IPR012000">
    <property type="entry name" value="Thiamin_PyroP_enz_cen_dom"/>
</dbReference>
<dbReference type="EMBL" id="HBDY01012296">
    <property type="protein sequence ID" value="CAD8244621.1"/>
    <property type="molecule type" value="Transcribed_RNA"/>
</dbReference>
<dbReference type="FunFam" id="3.40.50.1220:FF:000008">
    <property type="entry name" value="Acetolactate synthase"/>
    <property type="match status" value="1"/>
</dbReference>
<comment type="similarity">
    <text evidence="3 13">Belongs to the TPP enzyme family.</text>
</comment>
<comment type="pathway">
    <text evidence="2 13">Amino-acid biosynthesis; L-valine biosynthesis; L-valine from pyruvate: step 1/4.</text>
</comment>
<dbReference type="SUPFAM" id="SSF52467">
    <property type="entry name" value="DHS-like NAD/FAD-binding domain"/>
    <property type="match status" value="1"/>
</dbReference>
<gene>
    <name evidence="18" type="ORF">MPUS1402_LOCUS9315</name>
</gene>
<protein>
    <recommendedName>
        <fullName evidence="4 13">Acetolactate synthase</fullName>
        <ecNumber evidence="4 13">2.2.1.6</ecNumber>
    </recommendedName>
</protein>
<dbReference type="AlphaFoldDB" id="A0A7R9TUT0"/>
<dbReference type="SUPFAM" id="SSF52518">
    <property type="entry name" value="Thiamin diphosphate-binding fold (THDP-binding)"/>
    <property type="match status" value="2"/>
</dbReference>
<dbReference type="InterPro" id="IPR045229">
    <property type="entry name" value="TPP_enz"/>
</dbReference>
<feature type="domain" description="Thiamine pyrophosphate enzyme N-terminal TPP-binding" evidence="17">
    <location>
        <begin position="98"/>
        <end position="210"/>
    </location>
</feature>
<dbReference type="GO" id="GO:0009635">
    <property type="term" value="P:response to herbicide"/>
    <property type="evidence" value="ECO:0007669"/>
    <property type="project" value="UniProtKB-KW"/>
</dbReference>
<evidence type="ECO:0000313" key="18">
    <source>
        <dbReference type="EMBL" id="CAD8244621.1"/>
    </source>
</evidence>
<evidence type="ECO:0000256" key="11">
    <source>
        <dbReference type="ARBA" id="ARBA00023304"/>
    </source>
</evidence>
<dbReference type="UniPathway" id="UPA00049">
    <property type="reaction ID" value="UER00059"/>
</dbReference>
<dbReference type="NCBIfam" id="TIGR00118">
    <property type="entry name" value="acolac_lg"/>
    <property type="match status" value="1"/>
</dbReference>
<evidence type="ECO:0000256" key="3">
    <source>
        <dbReference type="ARBA" id="ARBA00007812"/>
    </source>
</evidence>
<organism evidence="18">
    <name type="scientific">Micromonas pusilla</name>
    <name type="common">Picoplanktonic green alga</name>
    <name type="synonym">Chromulina pusilla</name>
    <dbReference type="NCBI Taxonomy" id="38833"/>
    <lineage>
        <taxon>Eukaryota</taxon>
        <taxon>Viridiplantae</taxon>
        <taxon>Chlorophyta</taxon>
        <taxon>Mamiellophyceae</taxon>
        <taxon>Mamiellales</taxon>
        <taxon>Mamiellaceae</taxon>
        <taxon>Micromonas</taxon>
    </lineage>
</organism>
<dbReference type="PROSITE" id="PS00187">
    <property type="entry name" value="TPP_ENZYMES"/>
    <property type="match status" value="1"/>
</dbReference>
<evidence type="ECO:0000256" key="7">
    <source>
        <dbReference type="ARBA" id="ARBA00022679"/>
    </source>
</evidence>
<feature type="region of interest" description="Disordered" evidence="14">
    <location>
        <begin position="14"/>
        <end position="48"/>
    </location>
</feature>
<sequence length="686" mass="74259">MPAIMTAAAAAPAVTAVARPNGRSGESSSKRVTAAPARRARGASSLRKAVKDPSEIVAGVDPALFTETDLTSAQMQDLASRRPVGNFQSRFGENEPRKGADILVEALEREGVDCVFAYPGGASMEIHQSLTKSATGVRNVLCRHEQGEVFAAEGYAKCTGKVGVCIATSGPGATNLVTGLADALLDSVPLVAITGQVPRRMIGTDAFQETPTVEITRQITKHNYLVMNVEDIPRVVREAFFLASSGRPGPVLIDIPKDVQQQMSIPFWGPKVSLNGYLSRLPSPPTSPQMQQVLDMIKRSKRPVVYAGGGCLDAAPELKEFVDATGIPTTTTLMGLGAYPASDEKCLDMLGMHGAVYANYAIDSADLLLAFGVRFDDRVTGKLDAFAARASIVHIDIDPAEIGKNKEAHCAVFSNIKPALKVLNGLIKADQTADSLPDFSEWRAEIEAQREKFPFTYADTSDYIVPQYAVELLCEMTEGKAIVSTGVGQHQMWAAQHYKFEEPRNWLTSGGLGSMGFGLPAAIGAVAARPDCVVVDVDGDGSFVMNIQELATLHAENLPVKMFVLNNQHLGMVVQWEDRFYGANRGHTYLGSPDVEYHETKDEKDIFPDFVAIAEGFRVPAERVVRKEDLRPAIQRMLDHDGPYLLDVMFPHQEHVLPMVPGGGTFKDTITTGDGRTPELKDMKTL</sequence>
<comment type="catalytic activity">
    <reaction evidence="12 13">
        <text>2 pyruvate + H(+) = (2S)-2-acetolactate + CO2</text>
        <dbReference type="Rhea" id="RHEA:25249"/>
        <dbReference type="ChEBI" id="CHEBI:15361"/>
        <dbReference type="ChEBI" id="CHEBI:15378"/>
        <dbReference type="ChEBI" id="CHEBI:16526"/>
        <dbReference type="ChEBI" id="CHEBI:58476"/>
        <dbReference type="EC" id="2.2.1.6"/>
    </reaction>
</comment>
<reference evidence="18" key="1">
    <citation type="submission" date="2021-01" db="EMBL/GenBank/DDBJ databases">
        <authorList>
            <person name="Corre E."/>
            <person name="Pelletier E."/>
            <person name="Niang G."/>
            <person name="Scheremetjew M."/>
            <person name="Finn R."/>
            <person name="Kale V."/>
            <person name="Holt S."/>
            <person name="Cochrane G."/>
            <person name="Meng A."/>
            <person name="Brown T."/>
            <person name="Cohen L."/>
        </authorList>
    </citation>
    <scope>NUCLEOTIDE SEQUENCE</scope>
    <source>
        <strain evidence="18">RCC1614</strain>
    </source>
</reference>
<dbReference type="CDD" id="cd07035">
    <property type="entry name" value="TPP_PYR_POX_like"/>
    <property type="match status" value="1"/>
</dbReference>
<feature type="compositionally biased region" description="Low complexity" evidence="14">
    <location>
        <begin position="31"/>
        <end position="47"/>
    </location>
</feature>
<dbReference type="Pfam" id="PF02776">
    <property type="entry name" value="TPP_enzyme_N"/>
    <property type="match status" value="1"/>
</dbReference>
<dbReference type="GO" id="GO:0000287">
    <property type="term" value="F:magnesium ion binding"/>
    <property type="evidence" value="ECO:0007669"/>
    <property type="project" value="UniProtKB-UniRule"/>
</dbReference>
<keyword evidence="7 13" id="KW-0808">Transferase</keyword>
<evidence type="ECO:0000256" key="13">
    <source>
        <dbReference type="RuleBase" id="RU003591"/>
    </source>
</evidence>
<dbReference type="GO" id="GO:0005948">
    <property type="term" value="C:acetolactate synthase complex"/>
    <property type="evidence" value="ECO:0007669"/>
    <property type="project" value="TreeGrafter"/>
</dbReference>
<evidence type="ECO:0000256" key="14">
    <source>
        <dbReference type="SAM" id="MobiDB-lite"/>
    </source>
</evidence>
<feature type="domain" description="Thiamine pyrophosphate enzyme central" evidence="15">
    <location>
        <begin position="291"/>
        <end position="423"/>
    </location>
</feature>
<evidence type="ECO:0000259" key="16">
    <source>
        <dbReference type="Pfam" id="PF02775"/>
    </source>
</evidence>
<keyword evidence="11 13" id="KW-0100">Branched-chain amino acid biosynthesis</keyword>
<keyword evidence="6" id="KW-0359">Herbicide resistance</keyword>
<accession>A0A7R9TUT0</accession>
<comment type="cofactor">
    <cofactor evidence="13">
        <name>thiamine diphosphate</name>
        <dbReference type="ChEBI" id="CHEBI:58937"/>
    </cofactor>
    <text evidence="13">Binds 1 thiamine pyrophosphate per subunit.</text>
</comment>
<evidence type="ECO:0000256" key="4">
    <source>
        <dbReference type="ARBA" id="ARBA00013145"/>
    </source>
</evidence>
<dbReference type="InterPro" id="IPR012846">
    <property type="entry name" value="Acetolactate_synth_lsu"/>
</dbReference>
<dbReference type="InterPro" id="IPR029035">
    <property type="entry name" value="DHS-like_NAD/FAD-binding_dom"/>
</dbReference>
<evidence type="ECO:0000256" key="5">
    <source>
        <dbReference type="ARBA" id="ARBA00022605"/>
    </source>
</evidence>
<dbReference type="Gene3D" id="3.40.50.1220">
    <property type="entry name" value="TPP-binding domain"/>
    <property type="match status" value="1"/>
</dbReference>
<dbReference type="InterPro" id="IPR000399">
    <property type="entry name" value="TPP-bd_CS"/>
</dbReference>
<dbReference type="Gene3D" id="3.40.50.970">
    <property type="match status" value="2"/>
</dbReference>
<dbReference type="PANTHER" id="PTHR18968">
    <property type="entry name" value="THIAMINE PYROPHOSPHATE ENZYMES"/>
    <property type="match status" value="1"/>
</dbReference>
<dbReference type="InterPro" id="IPR039368">
    <property type="entry name" value="AHAS_TPP"/>
</dbReference>
<keyword evidence="8 13" id="KW-0479">Metal-binding</keyword>
<dbReference type="InterPro" id="IPR011766">
    <property type="entry name" value="TPP_enzyme_TPP-bd"/>
</dbReference>
<keyword evidence="5 13" id="KW-0028">Amino-acid biosynthesis</keyword>
<dbReference type="GO" id="GO:0050660">
    <property type="term" value="F:flavin adenine dinucleotide binding"/>
    <property type="evidence" value="ECO:0007669"/>
    <property type="project" value="InterPro"/>
</dbReference>
<name>A0A7R9TUT0_MICPS</name>
<dbReference type="FunFam" id="3.40.50.970:FF:000007">
    <property type="entry name" value="Acetolactate synthase"/>
    <property type="match status" value="1"/>
</dbReference>
<evidence type="ECO:0000256" key="6">
    <source>
        <dbReference type="ARBA" id="ARBA00022646"/>
    </source>
</evidence>
<dbReference type="InterPro" id="IPR029061">
    <property type="entry name" value="THDP-binding"/>
</dbReference>
<keyword evidence="10 13" id="KW-0786">Thiamine pyrophosphate</keyword>
<evidence type="ECO:0000256" key="2">
    <source>
        <dbReference type="ARBA" id="ARBA00005025"/>
    </source>
</evidence>
<evidence type="ECO:0000256" key="8">
    <source>
        <dbReference type="ARBA" id="ARBA00022723"/>
    </source>
</evidence>
<comment type="cofactor">
    <cofactor evidence="13">
        <name>Mg(2+)</name>
        <dbReference type="ChEBI" id="CHEBI:18420"/>
    </cofactor>
    <text evidence="13">Binds 1 Mg(2+) ion per subunit.</text>
</comment>
<dbReference type="CDD" id="cd02015">
    <property type="entry name" value="TPP_AHAS"/>
    <property type="match status" value="1"/>
</dbReference>
<dbReference type="PANTHER" id="PTHR18968:SF13">
    <property type="entry name" value="ACETOLACTATE SYNTHASE CATALYTIC SUBUNIT, MITOCHONDRIAL"/>
    <property type="match status" value="1"/>
</dbReference>
<dbReference type="GO" id="GO:0009099">
    <property type="term" value="P:L-valine biosynthetic process"/>
    <property type="evidence" value="ECO:0007669"/>
    <property type="project" value="UniProtKB-UniPathway"/>
</dbReference>
<dbReference type="GO" id="GO:0003984">
    <property type="term" value="F:acetolactate synthase activity"/>
    <property type="evidence" value="ECO:0007669"/>
    <property type="project" value="UniProtKB-EC"/>
</dbReference>
<feature type="domain" description="Thiamine pyrophosphate enzyme TPP-binding" evidence="16">
    <location>
        <begin position="486"/>
        <end position="648"/>
    </location>
</feature>
<evidence type="ECO:0000256" key="10">
    <source>
        <dbReference type="ARBA" id="ARBA00023052"/>
    </source>
</evidence>
<evidence type="ECO:0000259" key="17">
    <source>
        <dbReference type="Pfam" id="PF02776"/>
    </source>
</evidence>
<evidence type="ECO:0000256" key="1">
    <source>
        <dbReference type="ARBA" id="ARBA00004974"/>
    </source>
</evidence>
<dbReference type="UniPathway" id="UPA00047">
    <property type="reaction ID" value="UER00055"/>
</dbReference>
<dbReference type="InterPro" id="IPR012001">
    <property type="entry name" value="Thiamin_PyroP_enz_TPP-bd_dom"/>
</dbReference>
<evidence type="ECO:0000256" key="9">
    <source>
        <dbReference type="ARBA" id="ARBA00022842"/>
    </source>
</evidence>
<dbReference type="Pfam" id="PF00205">
    <property type="entry name" value="TPP_enzyme_M"/>
    <property type="match status" value="1"/>
</dbReference>
<dbReference type="GO" id="GO:0030976">
    <property type="term" value="F:thiamine pyrophosphate binding"/>
    <property type="evidence" value="ECO:0007669"/>
    <property type="project" value="UniProtKB-UniRule"/>
</dbReference>
<dbReference type="EC" id="2.2.1.6" evidence="4 13"/>
<dbReference type="Pfam" id="PF02775">
    <property type="entry name" value="TPP_enzyme_C"/>
    <property type="match status" value="1"/>
</dbReference>
<evidence type="ECO:0000259" key="15">
    <source>
        <dbReference type="Pfam" id="PF00205"/>
    </source>
</evidence>
<comment type="pathway">
    <text evidence="1 13">Amino-acid biosynthesis; L-isoleucine biosynthesis; L-isoleucine from 2-oxobutanoate: step 1/4.</text>
</comment>